<evidence type="ECO:0000313" key="2">
    <source>
        <dbReference type="EMBL" id="KAK4222424.1"/>
    </source>
</evidence>
<dbReference type="InterPro" id="IPR011042">
    <property type="entry name" value="6-blade_b-propeller_TolB-like"/>
</dbReference>
<keyword evidence="1" id="KW-0732">Signal</keyword>
<reference evidence="2" key="2">
    <citation type="submission" date="2023-05" db="EMBL/GenBank/DDBJ databases">
        <authorList>
            <consortium name="Lawrence Berkeley National Laboratory"/>
            <person name="Steindorff A."/>
            <person name="Hensen N."/>
            <person name="Bonometti L."/>
            <person name="Westerberg I."/>
            <person name="Brannstrom I.O."/>
            <person name="Guillou S."/>
            <person name="Cros-Aarteil S."/>
            <person name="Calhoun S."/>
            <person name="Haridas S."/>
            <person name="Kuo A."/>
            <person name="Mondo S."/>
            <person name="Pangilinan J."/>
            <person name="Riley R."/>
            <person name="Labutti K."/>
            <person name="Andreopoulos B."/>
            <person name="Lipzen A."/>
            <person name="Chen C."/>
            <person name="Yanf M."/>
            <person name="Daum C."/>
            <person name="Ng V."/>
            <person name="Clum A."/>
            <person name="Ohm R."/>
            <person name="Martin F."/>
            <person name="Silar P."/>
            <person name="Natvig D."/>
            <person name="Lalanne C."/>
            <person name="Gautier V."/>
            <person name="Ament-Velasquez S.L."/>
            <person name="Kruys A."/>
            <person name="Hutchinson M.I."/>
            <person name="Powell A.J."/>
            <person name="Barry K."/>
            <person name="Miller A.N."/>
            <person name="Grigoriev I.V."/>
            <person name="Debuchy R."/>
            <person name="Gladieux P."/>
            <person name="Thoren M.H."/>
            <person name="Johannesson H."/>
        </authorList>
    </citation>
    <scope>NUCLEOTIDE SEQUENCE</scope>
    <source>
        <strain evidence="2">CBS 990.96</strain>
    </source>
</reference>
<comment type="caution">
    <text evidence="2">The sequence shown here is derived from an EMBL/GenBank/DDBJ whole genome shotgun (WGS) entry which is preliminary data.</text>
</comment>
<dbReference type="PANTHER" id="PTHR42060:SF1">
    <property type="entry name" value="NHL REPEAT-CONTAINING PROTEIN"/>
    <property type="match status" value="1"/>
</dbReference>
<reference evidence="2" key="1">
    <citation type="journal article" date="2023" name="Mol. Phylogenet. Evol.">
        <title>Genome-scale phylogeny and comparative genomics of the fungal order Sordariales.</title>
        <authorList>
            <person name="Hensen N."/>
            <person name="Bonometti L."/>
            <person name="Westerberg I."/>
            <person name="Brannstrom I.O."/>
            <person name="Guillou S."/>
            <person name="Cros-Aarteil S."/>
            <person name="Calhoun S."/>
            <person name="Haridas S."/>
            <person name="Kuo A."/>
            <person name="Mondo S."/>
            <person name="Pangilinan J."/>
            <person name="Riley R."/>
            <person name="LaButti K."/>
            <person name="Andreopoulos B."/>
            <person name="Lipzen A."/>
            <person name="Chen C."/>
            <person name="Yan M."/>
            <person name="Daum C."/>
            <person name="Ng V."/>
            <person name="Clum A."/>
            <person name="Steindorff A."/>
            <person name="Ohm R.A."/>
            <person name="Martin F."/>
            <person name="Silar P."/>
            <person name="Natvig D.O."/>
            <person name="Lalanne C."/>
            <person name="Gautier V."/>
            <person name="Ament-Velasquez S.L."/>
            <person name="Kruys A."/>
            <person name="Hutchinson M.I."/>
            <person name="Powell A.J."/>
            <person name="Barry K."/>
            <person name="Miller A.N."/>
            <person name="Grigoriev I.V."/>
            <person name="Debuchy R."/>
            <person name="Gladieux P."/>
            <person name="Hiltunen Thoren M."/>
            <person name="Johannesson H."/>
        </authorList>
    </citation>
    <scope>NUCLEOTIDE SEQUENCE</scope>
    <source>
        <strain evidence="2">CBS 990.96</strain>
    </source>
</reference>
<sequence>MKLTPILALALTARWAVKALPGPNTPPSPKIRTIYTFPNNTFLESLAVRSNSNLLITSMSVPHLYSLNPTTPNPTPSIIHTFPNITGIAGITETTPDVFALVTANWDLANTRAYPGTLAVWTVDLSKKQQPIIRLVTYIPNSTIINGLTSHPSNPRIILGADSSSLGAVWRIDLVTGNYEIAFSSPLFTPTGTAPGTNLGINGLRASGNHLYFTNSAQGFFGRVKIDKKGNKIGEIEIISESPEGVIYDDIAIDKEKKRAWVASHPDYVVEIDLSDGKQRVVKDETRLLNPTSATFGRGGKKEKEKVYVTVGGQFVGWDLVGNGIVALDL</sequence>
<dbReference type="Proteomes" id="UP001301958">
    <property type="component" value="Unassembled WGS sequence"/>
</dbReference>
<feature type="chain" id="PRO_5042999079" description="SMP-30/Gluconolactonase/LRE-like region domain-containing protein" evidence="1">
    <location>
        <begin position="20"/>
        <end position="330"/>
    </location>
</feature>
<protein>
    <recommendedName>
        <fullName evidence="4">SMP-30/Gluconolactonase/LRE-like region domain-containing protein</fullName>
    </recommendedName>
</protein>
<dbReference type="InterPro" id="IPR052998">
    <property type="entry name" value="Hetero-Diels-Alderase-like"/>
</dbReference>
<keyword evidence="3" id="KW-1185">Reference proteome</keyword>
<dbReference type="AlphaFoldDB" id="A0AAN6YNB4"/>
<evidence type="ECO:0000256" key="1">
    <source>
        <dbReference type="SAM" id="SignalP"/>
    </source>
</evidence>
<evidence type="ECO:0000313" key="3">
    <source>
        <dbReference type="Proteomes" id="UP001301958"/>
    </source>
</evidence>
<accession>A0AAN6YNB4</accession>
<dbReference type="Gene3D" id="2.120.10.30">
    <property type="entry name" value="TolB, C-terminal domain"/>
    <property type="match status" value="1"/>
</dbReference>
<dbReference type="PANTHER" id="PTHR42060">
    <property type="entry name" value="NHL REPEAT-CONTAINING PROTEIN-RELATED"/>
    <property type="match status" value="1"/>
</dbReference>
<evidence type="ECO:0008006" key="4">
    <source>
        <dbReference type="Google" id="ProtNLM"/>
    </source>
</evidence>
<organism evidence="2 3">
    <name type="scientific">Podospora fimiseda</name>
    <dbReference type="NCBI Taxonomy" id="252190"/>
    <lineage>
        <taxon>Eukaryota</taxon>
        <taxon>Fungi</taxon>
        <taxon>Dikarya</taxon>
        <taxon>Ascomycota</taxon>
        <taxon>Pezizomycotina</taxon>
        <taxon>Sordariomycetes</taxon>
        <taxon>Sordariomycetidae</taxon>
        <taxon>Sordariales</taxon>
        <taxon>Podosporaceae</taxon>
        <taxon>Podospora</taxon>
    </lineage>
</organism>
<dbReference type="EMBL" id="MU865472">
    <property type="protein sequence ID" value="KAK4222424.1"/>
    <property type="molecule type" value="Genomic_DNA"/>
</dbReference>
<gene>
    <name evidence="2" type="ORF">QBC38DRAFT_489867</name>
</gene>
<dbReference type="SUPFAM" id="SSF63829">
    <property type="entry name" value="Calcium-dependent phosphotriesterase"/>
    <property type="match status" value="1"/>
</dbReference>
<feature type="signal peptide" evidence="1">
    <location>
        <begin position="1"/>
        <end position="19"/>
    </location>
</feature>
<proteinExistence type="predicted"/>
<name>A0AAN6YNB4_9PEZI</name>